<keyword evidence="6 7" id="KW-0333">Golgi apparatus</keyword>
<dbReference type="Proteomes" id="UP000095284">
    <property type="component" value="Unplaced"/>
</dbReference>
<evidence type="ECO:0000256" key="7">
    <source>
        <dbReference type="RuleBase" id="RU003832"/>
    </source>
</evidence>
<evidence type="ECO:0000313" key="11">
    <source>
        <dbReference type="Proteomes" id="UP000659654"/>
    </source>
</evidence>
<comment type="pathway">
    <text evidence="2">Protein modification; protein glycosylation.</text>
</comment>
<dbReference type="EMBL" id="CAJFCV020000005">
    <property type="protein sequence ID" value="CAG9126693.1"/>
    <property type="molecule type" value="Genomic_DNA"/>
</dbReference>
<dbReference type="EC" id="2.4.1.-" evidence="7"/>
<dbReference type="Proteomes" id="UP000659654">
    <property type="component" value="Unassembled WGS sequence"/>
</dbReference>
<reference evidence="9" key="2">
    <citation type="submission" date="2020-09" db="EMBL/GenBank/DDBJ databases">
        <authorList>
            <person name="Kikuchi T."/>
        </authorList>
    </citation>
    <scope>NUCLEOTIDE SEQUENCE</scope>
    <source>
        <strain evidence="9">Ka4C1</strain>
    </source>
</reference>
<keyword evidence="4 7" id="KW-0328">Glycosyltransferase</keyword>
<evidence type="ECO:0000313" key="12">
    <source>
        <dbReference type="WBParaSite" id="BXY_0554000.1"/>
    </source>
</evidence>
<keyword evidence="7" id="KW-0812">Transmembrane</keyword>
<evidence type="ECO:0000256" key="6">
    <source>
        <dbReference type="ARBA" id="ARBA00023034"/>
    </source>
</evidence>
<keyword evidence="11" id="KW-1185">Reference proteome</keyword>
<dbReference type="PANTHER" id="PTHR48438">
    <property type="entry name" value="ALPHA-(1,3)-FUCOSYLTRANSFERASE C-RELATED"/>
    <property type="match status" value="1"/>
</dbReference>
<proteinExistence type="inferred from homology"/>
<sequence>MTIDFFGRCANITCNTECFKHKTKNHRFYLSFENSFCNEYVTEKFWRFNELVPVVLSRRYYPKLHPESFIALDDFSSLQAAAEYLNYLQKNDSAYVDHLMWTYTHRREFIPVERALCKICNYVISRNTSTPQVYHRIEEYQNRTSTCDLGYQLRWLKPRVFT</sequence>
<evidence type="ECO:0000256" key="3">
    <source>
        <dbReference type="ARBA" id="ARBA00008919"/>
    </source>
</evidence>
<feature type="domain" description="Fucosyltransferase C-terminal" evidence="8">
    <location>
        <begin position="1"/>
        <end position="139"/>
    </location>
</feature>
<keyword evidence="5 7" id="KW-0808">Transferase</keyword>
<dbReference type="PANTHER" id="PTHR48438:SF1">
    <property type="entry name" value="ALPHA-(1,3)-FUCOSYLTRANSFERASE C-RELATED"/>
    <property type="match status" value="1"/>
</dbReference>
<dbReference type="Pfam" id="PF00852">
    <property type="entry name" value="Glyco_transf_10"/>
    <property type="match status" value="1"/>
</dbReference>
<dbReference type="EMBL" id="CAJFDI010000005">
    <property type="protein sequence ID" value="CAD5233138.1"/>
    <property type="molecule type" value="Genomic_DNA"/>
</dbReference>
<evidence type="ECO:0000256" key="2">
    <source>
        <dbReference type="ARBA" id="ARBA00004922"/>
    </source>
</evidence>
<comment type="subcellular location">
    <subcellularLocation>
        <location evidence="1">Golgi apparatus membrane</location>
        <topology evidence="1">Single-pass type II membrane protein</topology>
    </subcellularLocation>
    <subcellularLocation>
        <location evidence="7">Golgi apparatus</location>
        <location evidence="7">Golgi stack membrane</location>
        <topology evidence="7">Single-pass type II membrane protein</topology>
    </subcellularLocation>
</comment>
<evidence type="ECO:0000256" key="4">
    <source>
        <dbReference type="ARBA" id="ARBA00022676"/>
    </source>
</evidence>
<gene>
    <name evidence="9" type="ORF">BXYJ_LOCUS13229</name>
</gene>
<protein>
    <recommendedName>
        <fullName evidence="7">Fucosyltransferase</fullName>
        <ecNumber evidence="7">2.4.1.-</ecNumber>
    </recommendedName>
</protein>
<dbReference type="SMR" id="A0A1I7RXS3"/>
<dbReference type="GO" id="GO:0008417">
    <property type="term" value="F:fucosyltransferase activity"/>
    <property type="evidence" value="ECO:0007669"/>
    <property type="project" value="InterPro"/>
</dbReference>
<evidence type="ECO:0000256" key="5">
    <source>
        <dbReference type="ARBA" id="ARBA00022679"/>
    </source>
</evidence>
<keyword evidence="7" id="KW-0472">Membrane</keyword>
<dbReference type="Proteomes" id="UP000582659">
    <property type="component" value="Unassembled WGS sequence"/>
</dbReference>
<evidence type="ECO:0000259" key="8">
    <source>
        <dbReference type="Pfam" id="PF00852"/>
    </source>
</evidence>
<dbReference type="InterPro" id="IPR055270">
    <property type="entry name" value="Glyco_tran_10_C"/>
</dbReference>
<dbReference type="GO" id="GO:0000139">
    <property type="term" value="C:Golgi membrane"/>
    <property type="evidence" value="ECO:0007669"/>
    <property type="project" value="UniProtKB-SubCell"/>
</dbReference>
<dbReference type="OrthoDB" id="5790915at2759"/>
<dbReference type="InterPro" id="IPR001503">
    <property type="entry name" value="Glyco_trans_10"/>
</dbReference>
<dbReference type="WBParaSite" id="BXY_0554000.1">
    <property type="protein sequence ID" value="BXY_0554000.1"/>
    <property type="gene ID" value="BXY_0554000"/>
</dbReference>
<dbReference type="Gene3D" id="3.40.50.11660">
    <property type="entry name" value="Glycosyl transferase family 10, C-terminal domain"/>
    <property type="match status" value="1"/>
</dbReference>
<evidence type="ECO:0000313" key="10">
    <source>
        <dbReference type="Proteomes" id="UP000095284"/>
    </source>
</evidence>
<dbReference type="AlphaFoldDB" id="A0A1I7RXS3"/>
<name>A0A1I7RXS3_BURXY</name>
<accession>A0A1I7RXS3</accession>
<comment type="similarity">
    <text evidence="3 7">Belongs to the glycosyltransferase 10 family.</text>
</comment>
<dbReference type="GO" id="GO:0032580">
    <property type="term" value="C:Golgi cisterna membrane"/>
    <property type="evidence" value="ECO:0007669"/>
    <property type="project" value="UniProtKB-SubCell"/>
</dbReference>
<organism evidence="10 12">
    <name type="scientific">Bursaphelenchus xylophilus</name>
    <name type="common">Pinewood nematode worm</name>
    <name type="synonym">Aphelenchoides xylophilus</name>
    <dbReference type="NCBI Taxonomy" id="6326"/>
    <lineage>
        <taxon>Eukaryota</taxon>
        <taxon>Metazoa</taxon>
        <taxon>Ecdysozoa</taxon>
        <taxon>Nematoda</taxon>
        <taxon>Chromadorea</taxon>
        <taxon>Rhabditida</taxon>
        <taxon>Tylenchina</taxon>
        <taxon>Tylenchomorpha</taxon>
        <taxon>Aphelenchoidea</taxon>
        <taxon>Aphelenchoididae</taxon>
        <taxon>Bursaphelenchus</taxon>
    </lineage>
</organism>
<evidence type="ECO:0000313" key="9">
    <source>
        <dbReference type="EMBL" id="CAD5233138.1"/>
    </source>
</evidence>
<dbReference type="UniPathway" id="UPA00378"/>
<reference evidence="12" key="1">
    <citation type="submission" date="2016-11" db="UniProtKB">
        <authorList>
            <consortium name="WormBaseParasite"/>
        </authorList>
    </citation>
    <scope>IDENTIFICATION</scope>
</reference>
<evidence type="ECO:0000256" key="1">
    <source>
        <dbReference type="ARBA" id="ARBA00004323"/>
    </source>
</evidence>
<dbReference type="InterPro" id="IPR038577">
    <property type="entry name" value="GT10-like_C_sf"/>
</dbReference>
<dbReference type="SUPFAM" id="SSF53756">
    <property type="entry name" value="UDP-Glycosyltransferase/glycogen phosphorylase"/>
    <property type="match status" value="1"/>
</dbReference>